<keyword evidence="2" id="KW-0472">Membrane</keyword>
<organism evidence="4 5">
    <name type="scientific">Agromyces ramosus</name>
    <dbReference type="NCBI Taxonomy" id="33879"/>
    <lineage>
        <taxon>Bacteria</taxon>
        <taxon>Bacillati</taxon>
        <taxon>Actinomycetota</taxon>
        <taxon>Actinomycetes</taxon>
        <taxon>Micrococcales</taxon>
        <taxon>Microbacteriaceae</taxon>
        <taxon>Agromyces</taxon>
    </lineage>
</organism>
<comment type="caution">
    <text evidence="4">The sequence shown here is derived from an EMBL/GenBank/DDBJ whole genome shotgun (WGS) entry which is preliminary data.</text>
</comment>
<reference evidence="4 5" key="1">
    <citation type="submission" date="2023-07" db="EMBL/GenBank/DDBJ databases">
        <title>Comparative genomics of wheat-associated soil bacteria to identify genetic determinants of phenazine resistance.</title>
        <authorList>
            <person name="Mouncey N."/>
        </authorList>
    </citation>
    <scope>NUCLEOTIDE SEQUENCE [LARGE SCALE GENOMIC DNA]</scope>
    <source>
        <strain evidence="4 5">V3I3</strain>
    </source>
</reference>
<evidence type="ECO:0000313" key="4">
    <source>
        <dbReference type="EMBL" id="MDQ0895449.1"/>
    </source>
</evidence>
<evidence type="ECO:0000259" key="3">
    <source>
        <dbReference type="Pfam" id="PF13559"/>
    </source>
</evidence>
<keyword evidence="2" id="KW-1133">Transmembrane helix</keyword>
<feature type="region of interest" description="Disordered" evidence="1">
    <location>
        <begin position="201"/>
        <end position="227"/>
    </location>
</feature>
<sequence>MTRLRGTPVDPDAPEARRWLEEELQKPEYQAAQPTPFDLAMQAIRDWFLSLFEGATGVPGPILNLLLVLLVAVLLIVGFLVFGVPRLRRRQHAPVPLFDDHDRRGLEVLRRAAEAAAAAGDWPLAIEERFRAVVRGVVERDLVQVHPGTTARGFADAASRPFPSHAADLRTAAAGFDGVRYLGRAGTAAEYEQVTALEPELTATRPAGDEELERETAAPGPHAGMAR</sequence>
<protein>
    <recommendedName>
        <fullName evidence="3">Protein-glutamine gamma-glutamyltransferase-like C-terminal domain-containing protein</fullName>
    </recommendedName>
</protein>
<proteinExistence type="predicted"/>
<dbReference type="RefSeq" id="WP_307043535.1">
    <property type="nucleotide sequence ID" value="NZ_JAUSYY010000001.1"/>
</dbReference>
<dbReference type="Proteomes" id="UP001239083">
    <property type="component" value="Unassembled WGS sequence"/>
</dbReference>
<keyword evidence="5" id="KW-1185">Reference proteome</keyword>
<evidence type="ECO:0000256" key="1">
    <source>
        <dbReference type="SAM" id="MobiDB-lite"/>
    </source>
</evidence>
<evidence type="ECO:0000256" key="2">
    <source>
        <dbReference type="SAM" id="Phobius"/>
    </source>
</evidence>
<dbReference type="InterPro" id="IPR025403">
    <property type="entry name" value="TgpA-like_C"/>
</dbReference>
<feature type="domain" description="Protein-glutamine gamma-glutamyltransferase-like C-terminal" evidence="3">
    <location>
        <begin position="129"/>
        <end position="196"/>
    </location>
</feature>
<feature type="transmembrane region" description="Helical" evidence="2">
    <location>
        <begin position="62"/>
        <end position="82"/>
    </location>
</feature>
<accession>A0ABU0REG7</accession>
<name>A0ABU0REG7_9MICO</name>
<gene>
    <name evidence="4" type="ORF">QFZ26_003004</name>
</gene>
<dbReference type="EMBL" id="JAUSYY010000001">
    <property type="protein sequence ID" value="MDQ0895449.1"/>
    <property type="molecule type" value="Genomic_DNA"/>
</dbReference>
<evidence type="ECO:0000313" key="5">
    <source>
        <dbReference type="Proteomes" id="UP001239083"/>
    </source>
</evidence>
<dbReference type="Pfam" id="PF13559">
    <property type="entry name" value="DUF4129"/>
    <property type="match status" value="1"/>
</dbReference>
<keyword evidence="2" id="KW-0812">Transmembrane</keyword>